<dbReference type="AlphaFoldDB" id="A0AAN1PSV3"/>
<protein>
    <submittedName>
        <fullName evidence="2">Uncharacterized protein</fullName>
    </submittedName>
</protein>
<keyword evidence="1" id="KW-1133">Transmembrane helix</keyword>
<organism evidence="2 3">
    <name type="scientific">Vibrio vulnificus</name>
    <dbReference type="NCBI Taxonomy" id="672"/>
    <lineage>
        <taxon>Bacteria</taxon>
        <taxon>Pseudomonadati</taxon>
        <taxon>Pseudomonadota</taxon>
        <taxon>Gammaproteobacteria</taxon>
        <taxon>Vibrionales</taxon>
        <taxon>Vibrionaceae</taxon>
        <taxon>Vibrio</taxon>
    </lineage>
</organism>
<name>A0AAN1PSV3_VIBVL</name>
<sequence length="81" mass="8854">MSECVMAYNSYLLLTPPGYDCTYTILTPSELETLRDQAFDIQPLGSVTIDPEIYATVSGYLLLSLLAGHILGRIVKTLGRG</sequence>
<keyword evidence="1" id="KW-0812">Transmembrane</keyword>
<keyword evidence="1" id="KW-0472">Membrane</keyword>
<dbReference type="EMBL" id="CP019291">
    <property type="protein sequence ID" value="AXX62075.1"/>
    <property type="molecule type" value="Genomic_DNA"/>
</dbReference>
<evidence type="ECO:0000313" key="2">
    <source>
        <dbReference type="EMBL" id="AXX62075.1"/>
    </source>
</evidence>
<dbReference type="Proteomes" id="UP000263418">
    <property type="component" value="Chromosome 2"/>
</dbReference>
<evidence type="ECO:0000313" key="3">
    <source>
        <dbReference type="Proteomes" id="UP000263418"/>
    </source>
</evidence>
<feature type="transmembrane region" description="Helical" evidence="1">
    <location>
        <begin position="53"/>
        <end position="75"/>
    </location>
</feature>
<gene>
    <name evidence="2" type="ORF">FORC53_3736</name>
</gene>
<proteinExistence type="predicted"/>
<accession>A0AAN1PSV3</accession>
<evidence type="ECO:0000256" key="1">
    <source>
        <dbReference type="SAM" id="Phobius"/>
    </source>
</evidence>
<reference evidence="2 3" key="1">
    <citation type="submission" date="2017-01" db="EMBL/GenBank/DDBJ databases">
        <title>Complete Genome Sequence of Vibrio vulnificus FORC_053.</title>
        <authorList>
            <consortium name="Food-borne Pathogen Omics Research Center"/>
            <person name="Chung H.Y."/>
            <person name="Na E.J."/>
            <person name="Song J.S."/>
            <person name="Kim H."/>
            <person name="Lee J.-H."/>
            <person name="Ryu S."/>
            <person name="Choi S.H."/>
        </authorList>
    </citation>
    <scope>NUCLEOTIDE SEQUENCE [LARGE SCALE GENOMIC DNA]</scope>
    <source>
        <strain evidence="2 3">FORC_053</strain>
    </source>
</reference>